<dbReference type="InterPro" id="IPR046348">
    <property type="entry name" value="SIS_dom_sf"/>
</dbReference>
<protein>
    <submittedName>
        <fullName evidence="4">Uncharacterized protein</fullName>
    </submittedName>
</protein>
<dbReference type="RefSeq" id="WP_121214991.1">
    <property type="nucleotide sequence ID" value="NZ_RBZN01000030.1"/>
</dbReference>
<evidence type="ECO:0000313" key="5">
    <source>
        <dbReference type="Proteomes" id="UP000272238"/>
    </source>
</evidence>
<dbReference type="GO" id="GO:0005829">
    <property type="term" value="C:cytosol"/>
    <property type="evidence" value="ECO:0007669"/>
    <property type="project" value="TreeGrafter"/>
</dbReference>
<dbReference type="SUPFAM" id="SSF53697">
    <property type="entry name" value="SIS domain"/>
    <property type="match status" value="1"/>
</dbReference>
<reference evidence="4 5" key="1">
    <citation type="journal article" date="2016" name="Antonie Van Leeuwenhoek">
        <title>Lysinibacillus endophyticus sp. nov., an indole-3-acetic acid producing endophytic bacterium isolated from corn root (Zea mays cv. Xinken-5).</title>
        <authorList>
            <person name="Yu J."/>
            <person name="Guan X."/>
            <person name="Liu C."/>
            <person name="Xiang W."/>
            <person name="Yu Z."/>
            <person name="Liu X."/>
            <person name="Wang G."/>
        </authorList>
    </citation>
    <scope>NUCLEOTIDE SEQUENCE [LARGE SCALE GENOMIC DNA]</scope>
    <source>
        <strain evidence="4 5">DSM 100506</strain>
    </source>
</reference>
<keyword evidence="1" id="KW-0312">Gluconeogenesis</keyword>
<proteinExistence type="predicted"/>
<evidence type="ECO:0000256" key="1">
    <source>
        <dbReference type="ARBA" id="ARBA00022432"/>
    </source>
</evidence>
<evidence type="ECO:0000256" key="3">
    <source>
        <dbReference type="ARBA" id="ARBA00023235"/>
    </source>
</evidence>
<dbReference type="PRINTS" id="PR00662">
    <property type="entry name" value="G6PISOMERASE"/>
</dbReference>
<sequence length="221" mass="25613">MQKTFKREGLGFYKFIEGVKEAAVLLNVDNIELNDAYRYAVIRNELYKQGYQVELLASFEPSLAFFHEWWKQLFGESEGKNKKGIFPSAVTYSTDLHSIGQYIQEGSPILFETFLHFKEIQDDYPIPFDIRNEDQLNDLSTYSFNEINRIAKEGSILAHIEGGIPVIQLELKKLDAYHMGFLMYFFMKACVMSSFLLDVNPFDQPGVDIYINKMNGLLKKK</sequence>
<dbReference type="OrthoDB" id="140919at2"/>
<keyword evidence="3" id="KW-0413">Isomerase</keyword>
<dbReference type="GO" id="GO:0006094">
    <property type="term" value="P:gluconeogenesis"/>
    <property type="evidence" value="ECO:0007669"/>
    <property type="project" value="UniProtKB-KW"/>
</dbReference>
<dbReference type="GO" id="GO:0004347">
    <property type="term" value="F:glucose-6-phosphate isomerase activity"/>
    <property type="evidence" value="ECO:0007669"/>
    <property type="project" value="InterPro"/>
</dbReference>
<gene>
    <name evidence="4" type="ORF">D8M03_11825</name>
</gene>
<dbReference type="GO" id="GO:0006096">
    <property type="term" value="P:glycolytic process"/>
    <property type="evidence" value="ECO:0007669"/>
    <property type="project" value="UniProtKB-KW"/>
</dbReference>
<dbReference type="GO" id="GO:0097367">
    <property type="term" value="F:carbohydrate derivative binding"/>
    <property type="evidence" value="ECO:0007669"/>
    <property type="project" value="InterPro"/>
</dbReference>
<keyword evidence="5" id="KW-1185">Reference proteome</keyword>
<dbReference type="PANTHER" id="PTHR11469:SF1">
    <property type="entry name" value="GLUCOSE-6-PHOSPHATE ISOMERASE"/>
    <property type="match status" value="1"/>
</dbReference>
<dbReference type="CDD" id="cd05016">
    <property type="entry name" value="SIS_PGI_2"/>
    <property type="match status" value="1"/>
</dbReference>
<dbReference type="EMBL" id="RBZN01000030">
    <property type="protein sequence ID" value="RKQ15434.1"/>
    <property type="molecule type" value="Genomic_DNA"/>
</dbReference>
<evidence type="ECO:0000256" key="2">
    <source>
        <dbReference type="ARBA" id="ARBA00023152"/>
    </source>
</evidence>
<accession>A0A494YYX2</accession>
<name>A0A494YYX2_9BACL</name>
<dbReference type="PROSITE" id="PS51463">
    <property type="entry name" value="P_GLUCOSE_ISOMERASE_3"/>
    <property type="match status" value="1"/>
</dbReference>
<dbReference type="Gene3D" id="3.40.50.10490">
    <property type="entry name" value="Glucose-6-phosphate isomerase like protein, domain 1"/>
    <property type="match status" value="1"/>
</dbReference>
<dbReference type="InterPro" id="IPR001672">
    <property type="entry name" value="G6P_Isomerase"/>
</dbReference>
<dbReference type="GO" id="GO:0051156">
    <property type="term" value="P:glucose 6-phosphate metabolic process"/>
    <property type="evidence" value="ECO:0007669"/>
    <property type="project" value="TreeGrafter"/>
</dbReference>
<dbReference type="AlphaFoldDB" id="A0A494YYX2"/>
<organism evidence="4 5">
    <name type="scientific">Ureibacillus endophyticus</name>
    <dbReference type="NCBI Taxonomy" id="1978490"/>
    <lineage>
        <taxon>Bacteria</taxon>
        <taxon>Bacillati</taxon>
        <taxon>Bacillota</taxon>
        <taxon>Bacilli</taxon>
        <taxon>Bacillales</taxon>
        <taxon>Caryophanaceae</taxon>
        <taxon>Ureibacillus</taxon>
    </lineage>
</organism>
<comment type="caution">
    <text evidence="4">The sequence shown here is derived from an EMBL/GenBank/DDBJ whole genome shotgun (WGS) entry which is preliminary data.</text>
</comment>
<dbReference type="InterPro" id="IPR035482">
    <property type="entry name" value="SIS_PGI_2"/>
</dbReference>
<dbReference type="PANTHER" id="PTHR11469">
    <property type="entry name" value="GLUCOSE-6-PHOSPHATE ISOMERASE"/>
    <property type="match status" value="1"/>
</dbReference>
<dbReference type="GO" id="GO:0048029">
    <property type="term" value="F:monosaccharide binding"/>
    <property type="evidence" value="ECO:0007669"/>
    <property type="project" value="TreeGrafter"/>
</dbReference>
<evidence type="ECO:0000313" key="4">
    <source>
        <dbReference type="EMBL" id="RKQ15434.1"/>
    </source>
</evidence>
<keyword evidence="2" id="KW-0324">Glycolysis</keyword>
<dbReference type="Proteomes" id="UP000272238">
    <property type="component" value="Unassembled WGS sequence"/>
</dbReference>